<dbReference type="NCBIfam" id="TIGR00525">
    <property type="entry name" value="folB"/>
    <property type="match status" value="1"/>
</dbReference>
<dbReference type="EC" id="4.1.2.25" evidence="6"/>
<dbReference type="InterPro" id="IPR006156">
    <property type="entry name" value="Dihydroneopterin_aldolase"/>
</dbReference>
<dbReference type="NCBIfam" id="TIGR00526">
    <property type="entry name" value="folB_dom"/>
    <property type="match status" value="1"/>
</dbReference>
<comment type="catalytic activity">
    <reaction evidence="1 6">
        <text>7,8-dihydroneopterin = 6-hydroxymethyl-7,8-dihydropterin + glycolaldehyde</text>
        <dbReference type="Rhea" id="RHEA:10540"/>
        <dbReference type="ChEBI" id="CHEBI:17001"/>
        <dbReference type="ChEBI" id="CHEBI:17071"/>
        <dbReference type="ChEBI" id="CHEBI:44841"/>
        <dbReference type="EC" id="4.1.2.25"/>
    </reaction>
</comment>
<comment type="similarity">
    <text evidence="3 6">Belongs to the DHNA family.</text>
</comment>
<evidence type="ECO:0000313" key="9">
    <source>
        <dbReference type="Proteomes" id="UP000481043"/>
    </source>
</evidence>
<accession>A0A6M0QCK7</accession>
<evidence type="ECO:0000256" key="5">
    <source>
        <dbReference type="ARBA" id="ARBA00023239"/>
    </source>
</evidence>
<dbReference type="InterPro" id="IPR043133">
    <property type="entry name" value="GTP-CH-I_C/QueF"/>
</dbReference>
<dbReference type="Gene3D" id="3.30.1130.10">
    <property type="match status" value="1"/>
</dbReference>
<dbReference type="Proteomes" id="UP000481043">
    <property type="component" value="Unassembled WGS sequence"/>
</dbReference>
<proteinExistence type="inferred from homology"/>
<dbReference type="SUPFAM" id="SSF55620">
    <property type="entry name" value="Tetrahydrobiopterin biosynthesis enzymes-like"/>
    <property type="match status" value="1"/>
</dbReference>
<evidence type="ECO:0000313" key="8">
    <source>
        <dbReference type="EMBL" id="NEY74103.1"/>
    </source>
</evidence>
<keyword evidence="5 6" id="KW-0456">Lyase</keyword>
<dbReference type="SMART" id="SM00905">
    <property type="entry name" value="FolB"/>
    <property type="match status" value="1"/>
</dbReference>
<dbReference type="EMBL" id="JAAIWM010000014">
    <property type="protein sequence ID" value="NEY74103.1"/>
    <property type="molecule type" value="Genomic_DNA"/>
</dbReference>
<evidence type="ECO:0000259" key="7">
    <source>
        <dbReference type="SMART" id="SM00905"/>
    </source>
</evidence>
<gene>
    <name evidence="8" type="primary">folB</name>
    <name evidence="8" type="ORF">G4D63_20595</name>
</gene>
<dbReference type="UniPathway" id="UPA00077">
    <property type="reaction ID" value="UER00154"/>
</dbReference>
<dbReference type="FunFam" id="3.30.1130.10:FF:000003">
    <property type="entry name" value="7,8-dihydroneopterin aldolase"/>
    <property type="match status" value="1"/>
</dbReference>
<comment type="pathway">
    <text evidence="2 6">Cofactor biosynthesis; tetrahydrofolate biosynthesis; 2-amino-4-hydroxy-6-hydroxymethyl-7,8-dihydropteridine diphosphate from 7,8-dihydroneopterin triphosphate: step 3/4.</text>
</comment>
<dbReference type="InterPro" id="IPR006157">
    <property type="entry name" value="FolB_dom"/>
</dbReference>
<dbReference type="CDD" id="cd00534">
    <property type="entry name" value="DHNA_DHNTPE"/>
    <property type="match status" value="1"/>
</dbReference>
<keyword evidence="4 6" id="KW-0289">Folate biosynthesis</keyword>
<keyword evidence="9" id="KW-1185">Reference proteome</keyword>
<reference evidence="8 9" key="1">
    <citation type="submission" date="2020-02" db="EMBL/GenBank/DDBJ databases">
        <title>Bacillus aquiflavi sp. nov., isolated from yellow water of strong flavor Chinese baijiu in Yibin region of China.</title>
        <authorList>
            <person name="Xie J."/>
        </authorList>
    </citation>
    <scope>NUCLEOTIDE SEQUENCE [LARGE SCALE GENOMIC DNA]</scope>
    <source>
        <strain evidence="8 9">SA4</strain>
    </source>
</reference>
<name>A0A6M0QCK7_9BACI</name>
<organism evidence="8 9">
    <name type="scientific">Bacillus mesophilus</name>
    <dbReference type="NCBI Taxonomy" id="1808955"/>
    <lineage>
        <taxon>Bacteria</taxon>
        <taxon>Bacillati</taxon>
        <taxon>Bacillota</taxon>
        <taxon>Bacilli</taxon>
        <taxon>Bacillales</taxon>
        <taxon>Bacillaceae</taxon>
        <taxon>Bacillus</taxon>
    </lineage>
</organism>
<dbReference type="GO" id="GO:0046656">
    <property type="term" value="P:folic acid biosynthetic process"/>
    <property type="evidence" value="ECO:0007669"/>
    <property type="project" value="UniProtKB-UniRule"/>
</dbReference>
<dbReference type="GO" id="GO:0004150">
    <property type="term" value="F:dihydroneopterin aldolase activity"/>
    <property type="evidence" value="ECO:0007669"/>
    <property type="project" value="UniProtKB-UniRule"/>
</dbReference>
<sequence>MMFYGYHGVLPEETKLGQRFVVDLSLSMDLSKAGKSDDLEDTVNYAEVYNLCKSIVEGEPKQLIEAVAEEICHQILTVFLKVEECTITFIKPDPPIRGYYKSVSVSLTRGRK</sequence>
<evidence type="ECO:0000256" key="6">
    <source>
        <dbReference type="RuleBase" id="RU362079"/>
    </source>
</evidence>
<evidence type="ECO:0000256" key="1">
    <source>
        <dbReference type="ARBA" id="ARBA00001353"/>
    </source>
</evidence>
<comment type="function">
    <text evidence="6">Catalyzes the conversion of 7,8-dihydroneopterin to 6-hydroxymethyl-7,8-dihydropterin.</text>
</comment>
<comment type="caution">
    <text evidence="8">The sequence shown here is derived from an EMBL/GenBank/DDBJ whole genome shotgun (WGS) entry which is preliminary data.</text>
</comment>
<dbReference type="AlphaFoldDB" id="A0A6M0QCK7"/>
<dbReference type="Pfam" id="PF02152">
    <property type="entry name" value="FolB"/>
    <property type="match status" value="1"/>
</dbReference>
<evidence type="ECO:0000256" key="4">
    <source>
        <dbReference type="ARBA" id="ARBA00022909"/>
    </source>
</evidence>
<protein>
    <recommendedName>
        <fullName evidence="6">7,8-dihydroneopterin aldolase</fullName>
        <ecNumber evidence="6">4.1.2.25</ecNumber>
    </recommendedName>
</protein>
<feature type="domain" description="Dihydroneopterin aldolase/epimerase" evidence="7">
    <location>
        <begin position="1"/>
        <end position="109"/>
    </location>
</feature>
<dbReference type="GO" id="GO:0046654">
    <property type="term" value="P:tetrahydrofolate biosynthetic process"/>
    <property type="evidence" value="ECO:0007669"/>
    <property type="project" value="UniProtKB-UniRule"/>
</dbReference>
<dbReference type="GO" id="GO:0005737">
    <property type="term" value="C:cytoplasm"/>
    <property type="evidence" value="ECO:0007669"/>
    <property type="project" value="TreeGrafter"/>
</dbReference>
<dbReference type="PANTHER" id="PTHR42844">
    <property type="entry name" value="DIHYDRONEOPTERIN ALDOLASE 1-RELATED"/>
    <property type="match status" value="1"/>
</dbReference>
<dbReference type="PANTHER" id="PTHR42844:SF1">
    <property type="entry name" value="DIHYDRONEOPTERIN ALDOLASE 1-RELATED"/>
    <property type="match status" value="1"/>
</dbReference>
<evidence type="ECO:0000256" key="3">
    <source>
        <dbReference type="ARBA" id="ARBA00005708"/>
    </source>
</evidence>
<evidence type="ECO:0000256" key="2">
    <source>
        <dbReference type="ARBA" id="ARBA00005013"/>
    </source>
</evidence>